<sequence length="175" mass="19164">MSTITTLEPTHASALRRFFDELPDEDVTSVKEDVRDPHGVEIAVADEHNTRWVALVDDEVAAYASLYPGVGLSSHVGEVRLVVGSRHRRRGLGRAMARTVLMTALRDGLSKLTVEVPADEESTAEIFRRLGFEGEALLRDHVQHPDGRLTDLLVLAHFADEQSSVLTGLGVGDDD</sequence>
<dbReference type="InterPro" id="IPR016181">
    <property type="entry name" value="Acyl_CoA_acyltransferase"/>
</dbReference>
<dbReference type="PROSITE" id="PS51186">
    <property type="entry name" value="GNAT"/>
    <property type="match status" value="1"/>
</dbReference>
<evidence type="ECO:0000313" key="4">
    <source>
        <dbReference type="EMBL" id="MDR7363272.1"/>
    </source>
</evidence>
<keyword evidence="2" id="KW-0012">Acyltransferase</keyword>
<dbReference type="Proteomes" id="UP001183648">
    <property type="component" value="Unassembled WGS sequence"/>
</dbReference>
<dbReference type="EMBL" id="JAVDYG010000001">
    <property type="protein sequence ID" value="MDR7363272.1"/>
    <property type="molecule type" value="Genomic_DNA"/>
</dbReference>
<evidence type="ECO:0000313" key="5">
    <source>
        <dbReference type="Proteomes" id="UP001183648"/>
    </source>
</evidence>
<name>A0ABU2BY02_9ACTN</name>
<feature type="domain" description="N-acetyltransferase" evidence="3">
    <location>
        <begin position="2"/>
        <end position="160"/>
    </location>
</feature>
<accession>A0ABU2BY02</accession>
<dbReference type="Gene3D" id="3.40.630.30">
    <property type="match status" value="1"/>
</dbReference>
<evidence type="ECO:0000256" key="2">
    <source>
        <dbReference type="ARBA" id="ARBA00023315"/>
    </source>
</evidence>
<dbReference type="PANTHER" id="PTHR43877">
    <property type="entry name" value="AMINOALKYLPHOSPHONATE N-ACETYLTRANSFERASE-RELATED-RELATED"/>
    <property type="match status" value="1"/>
</dbReference>
<dbReference type="InterPro" id="IPR050832">
    <property type="entry name" value="Bact_Acetyltransf"/>
</dbReference>
<proteinExistence type="predicted"/>
<dbReference type="PANTHER" id="PTHR43877:SF1">
    <property type="entry name" value="ACETYLTRANSFERASE"/>
    <property type="match status" value="1"/>
</dbReference>
<dbReference type="SUPFAM" id="SSF55729">
    <property type="entry name" value="Acyl-CoA N-acyltransferases (Nat)"/>
    <property type="match status" value="1"/>
</dbReference>
<dbReference type="Pfam" id="PF00583">
    <property type="entry name" value="Acetyltransf_1"/>
    <property type="match status" value="1"/>
</dbReference>
<evidence type="ECO:0000259" key="3">
    <source>
        <dbReference type="PROSITE" id="PS51186"/>
    </source>
</evidence>
<protein>
    <submittedName>
        <fullName evidence="4">Ribosomal protein S18 acetylase RimI-like enzyme</fullName>
    </submittedName>
</protein>
<evidence type="ECO:0000256" key="1">
    <source>
        <dbReference type="ARBA" id="ARBA00022679"/>
    </source>
</evidence>
<comment type="caution">
    <text evidence="4">The sequence shown here is derived from an EMBL/GenBank/DDBJ whole genome shotgun (WGS) entry which is preliminary data.</text>
</comment>
<keyword evidence="1" id="KW-0808">Transferase</keyword>
<dbReference type="RefSeq" id="WP_310303494.1">
    <property type="nucleotide sequence ID" value="NZ_BAAAPS010000003.1"/>
</dbReference>
<reference evidence="4 5" key="1">
    <citation type="submission" date="2023-07" db="EMBL/GenBank/DDBJ databases">
        <title>Sequencing the genomes of 1000 actinobacteria strains.</title>
        <authorList>
            <person name="Klenk H.-P."/>
        </authorList>
    </citation>
    <scope>NUCLEOTIDE SEQUENCE [LARGE SCALE GENOMIC DNA]</scope>
    <source>
        <strain evidence="4 5">DSM 19426</strain>
    </source>
</reference>
<dbReference type="InterPro" id="IPR000182">
    <property type="entry name" value="GNAT_dom"/>
</dbReference>
<organism evidence="4 5">
    <name type="scientific">Nocardioides marmoribigeumensis</name>
    <dbReference type="NCBI Taxonomy" id="433649"/>
    <lineage>
        <taxon>Bacteria</taxon>
        <taxon>Bacillati</taxon>
        <taxon>Actinomycetota</taxon>
        <taxon>Actinomycetes</taxon>
        <taxon>Propionibacteriales</taxon>
        <taxon>Nocardioidaceae</taxon>
        <taxon>Nocardioides</taxon>
    </lineage>
</organism>
<dbReference type="CDD" id="cd04301">
    <property type="entry name" value="NAT_SF"/>
    <property type="match status" value="1"/>
</dbReference>
<keyword evidence="5" id="KW-1185">Reference proteome</keyword>
<gene>
    <name evidence="4" type="ORF">J2S63_002825</name>
</gene>